<evidence type="ECO:0000259" key="1">
    <source>
        <dbReference type="Pfam" id="PF12728"/>
    </source>
</evidence>
<reference evidence="2 3" key="1">
    <citation type="journal article" date="2009" name="Stand. Genomic Sci.">
        <title>Complete genome sequence of Slackia heliotrinireducens type strain (RHS 1).</title>
        <authorList>
            <person name="Pukall R."/>
            <person name="Lapidus A."/>
            <person name="Nolan M."/>
            <person name="Copeland A."/>
            <person name="Glavina Del Rio T."/>
            <person name="Lucas S."/>
            <person name="Chen F."/>
            <person name="Tice H."/>
            <person name="Cheng J.F."/>
            <person name="Chertkov O."/>
            <person name="Bruce D."/>
            <person name="Goodwin L."/>
            <person name="Kuske C."/>
            <person name="Brettin T."/>
            <person name="Detter J.C."/>
            <person name="Han C."/>
            <person name="Pitluck S."/>
            <person name="Pati A."/>
            <person name="Mavrommatis K."/>
            <person name="Ivanova N."/>
            <person name="Ovchinnikova G."/>
            <person name="Chen A."/>
            <person name="Palaniappan K."/>
            <person name="Schneider S."/>
            <person name="Rohde M."/>
            <person name="Chain P."/>
            <person name="D'haeseleer P."/>
            <person name="Goker M."/>
            <person name="Bristow J."/>
            <person name="Eisen J.A."/>
            <person name="Markowitz V."/>
            <person name="Kyrpides N.C."/>
            <person name="Klenk H.P."/>
            <person name="Hugenholtz P."/>
        </authorList>
    </citation>
    <scope>NUCLEOTIDE SEQUENCE [LARGE SCALE GENOMIC DNA]</scope>
    <source>
        <strain evidence="3">ATCC 29202 / DSM 20476 / NCTC 11029 / RHS 1</strain>
    </source>
</reference>
<dbReference type="STRING" id="471855.Shel_20610"/>
<keyword evidence="3" id="KW-1185">Reference proteome</keyword>
<name>C7N838_SLAHD</name>
<evidence type="ECO:0000313" key="3">
    <source>
        <dbReference type="Proteomes" id="UP000002026"/>
    </source>
</evidence>
<feature type="domain" description="Helix-turn-helix" evidence="1">
    <location>
        <begin position="15"/>
        <end position="61"/>
    </location>
</feature>
<dbReference type="EMBL" id="CP001684">
    <property type="protein sequence ID" value="ACV23073.1"/>
    <property type="molecule type" value="Genomic_DNA"/>
</dbReference>
<dbReference type="AlphaFoldDB" id="C7N838"/>
<organism evidence="2 3">
    <name type="scientific">Slackia heliotrinireducens (strain ATCC 29202 / DSM 20476 / NCTC 11029 / RHS 1)</name>
    <name type="common">Peptococcus heliotrinreducens</name>
    <dbReference type="NCBI Taxonomy" id="471855"/>
    <lineage>
        <taxon>Bacteria</taxon>
        <taxon>Bacillati</taxon>
        <taxon>Actinomycetota</taxon>
        <taxon>Coriobacteriia</taxon>
        <taxon>Eggerthellales</taxon>
        <taxon>Eggerthellaceae</taxon>
        <taxon>Slackia</taxon>
    </lineage>
</organism>
<gene>
    <name evidence="2" type="ordered locus">Shel_20610</name>
</gene>
<protein>
    <submittedName>
        <fullName evidence="2">DNA-binding protein, excisionase family</fullName>
    </submittedName>
</protein>
<evidence type="ECO:0000313" key="2">
    <source>
        <dbReference type="EMBL" id="ACV23073.1"/>
    </source>
</evidence>
<dbReference type="HOGENOM" id="CLU_2156687_0_0_11"/>
<dbReference type="KEGG" id="shi:Shel_20610"/>
<accession>C7N838</accession>
<dbReference type="InterPro" id="IPR041657">
    <property type="entry name" value="HTH_17"/>
</dbReference>
<dbReference type="Proteomes" id="UP000002026">
    <property type="component" value="Chromosome"/>
</dbReference>
<keyword evidence="2" id="KW-0238">DNA-binding</keyword>
<sequence length="111" mass="12404">MTREATTQPRSTKDYLTLREASELGYGEPKTLKARIKDGTLPATKMGGQKWRVRRADLEALACPDGYGERTGAMTREEAIRTRIERAARELAELAPEISDEQRAAIRATLL</sequence>
<dbReference type="GO" id="GO:0003677">
    <property type="term" value="F:DNA binding"/>
    <property type="evidence" value="ECO:0007669"/>
    <property type="project" value="UniProtKB-KW"/>
</dbReference>
<dbReference type="RefSeq" id="WP_012799174.1">
    <property type="nucleotide sequence ID" value="NC_013165.1"/>
</dbReference>
<proteinExistence type="predicted"/>
<dbReference type="Pfam" id="PF12728">
    <property type="entry name" value="HTH_17"/>
    <property type="match status" value="1"/>
</dbReference>